<reference evidence="4" key="1">
    <citation type="submission" date="2017-02" db="UniProtKB">
        <authorList>
            <consortium name="WormBaseParasite"/>
        </authorList>
    </citation>
    <scope>IDENTIFICATION</scope>
</reference>
<dbReference type="PANTHER" id="PTHR24092">
    <property type="entry name" value="PROBABLE PHOSPHOLIPID-TRANSPORTING ATPASE"/>
    <property type="match status" value="1"/>
</dbReference>
<evidence type="ECO:0000313" key="4">
    <source>
        <dbReference type="WBParaSite" id="TASK_0001020301-mRNA-1"/>
    </source>
</evidence>
<dbReference type="WBParaSite" id="TASK_0001020301-mRNA-1">
    <property type="protein sequence ID" value="TASK_0001020301-mRNA-1"/>
    <property type="gene ID" value="TASK_0001020301"/>
</dbReference>
<dbReference type="GO" id="GO:0000166">
    <property type="term" value="F:nucleotide binding"/>
    <property type="evidence" value="ECO:0007669"/>
    <property type="project" value="InterPro"/>
</dbReference>
<dbReference type="GO" id="GO:0005886">
    <property type="term" value="C:plasma membrane"/>
    <property type="evidence" value="ECO:0007669"/>
    <property type="project" value="TreeGrafter"/>
</dbReference>
<dbReference type="OrthoDB" id="377733at2759"/>
<organism evidence="4">
    <name type="scientific">Taenia asiatica</name>
    <name type="common">Asian tapeworm</name>
    <dbReference type="NCBI Taxonomy" id="60517"/>
    <lineage>
        <taxon>Eukaryota</taxon>
        <taxon>Metazoa</taxon>
        <taxon>Spiralia</taxon>
        <taxon>Lophotrochozoa</taxon>
        <taxon>Platyhelminthes</taxon>
        <taxon>Cestoda</taxon>
        <taxon>Eucestoda</taxon>
        <taxon>Cyclophyllidea</taxon>
        <taxon>Taeniidae</taxon>
        <taxon>Taenia</taxon>
    </lineage>
</organism>
<evidence type="ECO:0000256" key="1">
    <source>
        <dbReference type="SAM" id="MobiDB-lite"/>
    </source>
</evidence>
<dbReference type="PANTHER" id="PTHR24092:SF218">
    <property type="entry name" value="PHOSPHOLIPID-TRANSPORTING ATPASE"/>
    <property type="match status" value="1"/>
</dbReference>
<evidence type="ECO:0000313" key="3">
    <source>
        <dbReference type="Proteomes" id="UP000282613"/>
    </source>
</evidence>
<dbReference type="Gene3D" id="3.40.1110.10">
    <property type="entry name" value="Calcium-transporting ATPase, cytoplasmic domain N"/>
    <property type="match status" value="1"/>
</dbReference>
<name>A0A0R3WH60_TAEAS</name>
<dbReference type="SUPFAM" id="SSF81660">
    <property type="entry name" value="Metal cation-transporting ATPase, ATP-binding domain N"/>
    <property type="match status" value="1"/>
</dbReference>
<sequence>MKPKSGGDEASSSSRFRRFFIRGSRDEIFEVGEEAVAESERDDAPVTSETAIADATSLDRSIHKSVSINSLFAWRQRRTDTSTWETEGEERQSTRPPKRVLGALMESPQQKEGKRTLKSLIKFKFSNAGAVGNPPDIVTTLSEAHEDNESQPTGSSSISSDDERVSEPQARPARQPLFQPKPKPSVSKQFRGQNHQQQSDPVLASDYDDWEALSQAGSSTQRRSSNSSLVDRTFHHICPLSESTLLNGYESESPDEVTLVKTACKYGCKLLQRGTDFVIIWLPGDGLIRVEVLKVLPFITKRKRMSIIIRHPDTDQIVLYCKGADSVILPLLDPHKDDSSKPCLVTKQPYRSTGLKEVSASHEG</sequence>
<accession>A0A0R3WH60</accession>
<dbReference type="InterPro" id="IPR023299">
    <property type="entry name" value="ATPase_P-typ_cyto_dom_N"/>
</dbReference>
<protein>
    <submittedName>
        <fullName evidence="4">RanBD1 domain-containing protein</fullName>
    </submittedName>
</protein>
<feature type="region of interest" description="Disordered" evidence="1">
    <location>
        <begin position="144"/>
        <end position="201"/>
    </location>
</feature>
<evidence type="ECO:0000313" key="2">
    <source>
        <dbReference type="EMBL" id="VDK49754.1"/>
    </source>
</evidence>
<feature type="region of interest" description="Disordered" evidence="1">
    <location>
        <begin position="77"/>
        <end position="115"/>
    </location>
</feature>
<dbReference type="STRING" id="60517.A0A0R3WH60"/>
<dbReference type="GO" id="GO:0045332">
    <property type="term" value="P:phospholipid translocation"/>
    <property type="evidence" value="ECO:0007669"/>
    <property type="project" value="TreeGrafter"/>
</dbReference>
<proteinExistence type="predicted"/>
<dbReference type="GO" id="GO:0140326">
    <property type="term" value="F:ATPase-coupled intramembrane lipid transporter activity"/>
    <property type="evidence" value="ECO:0007669"/>
    <property type="project" value="TreeGrafter"/>
</dbReference>
<dbReference type="AlphaFoldDB" id="A0A0R3WH60"/>
<dbReference type="EMBL" id="UYRS01020997">
    <property type="protein sequence ID" value="VDK49754.1"/>
    <property type="molecule type" value="Genomic_DNA"/>
</dbReference>
<dbReference type="Proteomes" id="UP000282613">
    <property type="component" value="Unassembled WGS sequence"/>
</dbReference>
<keyword evidence="3" id="KW-1185">Reference proteome</keyword>
<reference evidence="2 3" key="2">
    <citation type="submission" date="2018-11" db="EMBL/GenBank/DDBJ databases">
        <authorList>
            <consortium name="Pathogen Informatics"/>
        </authorList>
    </citation>
    <scope>NUCLEOTIDE SEQUENCE [LARGE SCALE GENOMIC DNA]</scope>
</reference>
<feature type="compositionally biased region" description="Polar residues" evidence="1">
    <location>
        <begin position="186"/>
        <end position="200"/>
    </location>
</feature>
<gene>
    <name evidence="2" type="ORF">TASK_LOCUS10204</name>
</gene>